<name>A0ABS1K3C3_9MICC</name>
<reference evidence="2 3" key="1">
    <citation type="submission" date="2021-01" db="EMBL/GenBank/DDBJ databases">
        <title>Genome public.</title>
        <authorList>
            <person name="Liu C."/>
            <person name="Sun Q."/>
        </authorList>
    </citation>
    <scope>NUCLEOTIDE SEQUENCE [LARGE SCALE GENOMIC DNA]</scope>
    <source>
        <strain evidence="2 3">JC656</strain>
    </source>
</reference>
<organism evidence="2 3">
    <name type="scientific">Sinomonas cellulolyticus</name>
    <dbReference type="NCBI Taxonomy" id="2801916"/>
    <lineage>
        <taxon>Bacteria</taxon>
        <taxon>Bacillati</taxon>
        <taxon>Actinomycetota</taxon>
        <taxon>Actinomycetes</taxon>
        <taxon>Micrococcales</taxon>
        <taxon>Micrococcaceae</taxon>
        <taxon>Sinomonas</taxon>
    </lineage>
</organism>
<gene>
    <name evidence="2" type="ORF">JJE72_11720</name>
</gene>
<keyword evidence="1" id="KW-1133">Transmembrane helix</keyword>
<accession>A0ABS1K3C3</accession>
<evidence type="ECO:0000313" key="2">
    <source>
        <dbReference type="EMBL" id="MBL0706170.1"/>
    </source>
</evidence>
<proteinExistence type="predicted"/>
<keyword evidence="1" id="KW-0812">Transmembrane</keyword>
<dbReference type="RefSeq" id="WP_189694501.1">
    <property type="nucleotide sequence ID" value="NZ_BNCM01000011.1"/>
</dbReference>
<feature type="transmembrane region" description="Helical" evidence="1">
    <location>
        <begin position="12"/>
        <end position="29"/>
    </location>
</feature>
<dbReference type="Proteomes" id="UP000639051">
    <property type="component" value="Unassembled WGS sequence"/>
</dbReference>
<evidence type="ECO:0000313" key="3">
    <source>
        <dbReference type="Proteomes" id="UP000639051"/>
    </source>
</evidence>
<feature type="transmembrane region" description="Helical" evidence="1">
    <location>
        <begin position="35"/>
        <end position="53"/>
    </location>
</feature>
<sequence>MAPIARDPRRLGWMLAAALVVIGLGQASAEDSGPALWGTAAVAAAFAASMLLLRRPL</sequence>
<evidence type="ECO:0000256" key="1">
    <source>
        <dbReference type="SAM" id="Phobius"/>
    </source>
</evidence>
<keyword evidence="1" id="KW-0472">Membrane</keyword>
<keyword evidence="3" id="KW-1185">Reference proteome</keyword>
<comment type="caution">
    <text evidence="2">The sequence shown here is derived from an EMBL/GenBank/DDBJ whole genome shotgun (WGS) entry which is preliminary data.</text>
</comment>
<protein>
    <submittedName>
        <fullName evidence="2">Uncharacterized protein</fullName>
    </submittedName>
</protein>
<dbReference type="EMBL" id="JAERRC010000028">
    <property type="protein sequence ID" value="MBL0706170.1"/>
    <property type="molecule type" value="Genomic_DNA"/>
</dbReference>